<proteinExistence type="predicted"/>
<sequence>MPAAFKPGTNASQRQADYDQCKIASLREIPQAMATQVSGGVYTPGSVQCRTIGTITSCSESGGLNIPATATTYDANHGLRDRFINRCMMQKGYSILSRPACSSESERLKAATMPQPANPADYKCTPGINMDG</sequence>
<dbReference type="Proteomes" id="UP000503017">
    <property type="component" value="Chromosome"/>
</dbReference>
<evidence type="ECO:0000313" key="2">
    <source>
        <dbReference type="Proteomes" id="UP000503017"/>
    </source>
</evidence>
<organism evidence="1 2">
    <name type="scientific">Mesorhizobium loti R88b</name>
    <dbReference type="NCBI Taxonomy" id="935548"/>
    <lineage>
        <taxon>Bacteria</taxon>
        <taxon>Pseudomonadati</taxon>
        <taxon>Pseudomonadota</taxon>
        <taxon>Alphaproteobacteria</taxon>
        <taxon>Hyphomicrobiales</taxon>
        <taxon>Phyllobacteriaceae</taxon>
        <taxon>Mesorhizobium</taxon>
    </lineage>
</organism>
<gene>
    <name evidence="1" type="ORF">EB235_15185</name>
</gene>
<name>A0A6M7WQ21_RHILI</name>
<evidence type="ECO:0000313" key="1">
    <source>
        <dbReference type="EMBL" id="QKD02679.1"/>
    </source>
</evidence>
<protein>
    <submittedName>
        <fullName evidence="1">Uncharacterized protein</fullName>
    </submittedName>
</protein>
<reference evidence="1 2" key="1">
    <citation type="submission" date="2018-10" db="EMBL/GenBank/DDBJ databases">
        <authorList>
            <person name="Perry B.J."/>
            <person name="Sullivan J.T."/>
            <person name="Murphy R.J.T."/>
            <person name="Ramsay J.P."/>
            <person name="Ronson C.W."/>
        </authorList>
    </citation>
    <scope>NUCLEOTIDE SEQUENCE [LARGE SCALE GENOMIC DNA]</scope>
    <source>
        <strain evidence="1 2">R88b</strain>
    </source>
</reference>
<dbReference type="EMBL" id="CP033367">
    <property type="protein sequence ID" value="QKD02679.1"/>
    <property type="molecule type" value="Genomic_DNA"/>
</dbReference>
<accession>A0A6M7WQ21</accession>
<dbReference type="AlphaFoldDB" id="A0A6M7WQ21"/>